<comment type="similarity">
    <text evidence="2">Belongs to the intradiol ring-cleavage dioxygenase family.</text>
</comment>
<protein>
    <submittedName>
        <fullName evidence="8">Intradiol ring-cleavage dioxygenase</fullName>
    </submittedName>
</protein>
<comment type="cofactor">
    <cofactor evidence="1">
        <name>Fe(3+)</name>
        <dbReference type="ChEBI" id="CHEBI:29034"/>
    </cofactor>
</comment>
<dbReference type="RefSeq" id="WP_003060842.1">
    <property type="nucleotide sequence ID" value="NZ_AAUJ02000001.1"/>
</dbReference>
<dbReference type="InterPro" id="IPR050770">
    <property type="entry name" value="Intradiol_RC_Dioxygenase"/>
</dbReference>
<organism evidence="8 9">
    <name type="scientific">Comamonas testosteroni (strain DSM 14576 / KF-1)</name>
    <name type="common">Pseudomonas testosteroni</name>
    <dbReference type="NCBI Taxonomy" id="399795"/>
    <lineage>
        <taxon>Bacteria</taxon>
        <taxon>Pseudomonadati</taxon>
        <taxon>Pseudomonadota</taxon>
        <taxon>Betaproteobacteria</taxon>
        <taxon>Burkholderiales</taxon>
        <taxon>Comamonadaceae</taxon>
        <taxon>Comamonas</taxon>
    </lineage>
</organism>
<dbReference type="Pfam" id="PF04444">
    <property type="entry name" value="Dioxygenase_N"/>
    <property type="match status" value="1"/>
</dbReference>
<dbReference type="AlphaFoldDB" id="B7X565"/>
<evidence type="ECO:0000256" key="2">
    <source>
        <dbReference type="ARBA" id="ARBA00007825"/>
    </source>
</evidence>
<feature type="domain" description="Intradiol ring-cleavage dioxygenases" evidence="7">
    <location>
        <begin position="129"/>
        <end position="157"/>
    </location>
</feature>
<evidence type="ECO:0000313" key="9">
    <source>
        <dbReference type="Proteomes" id="UP000003039"/>
    </source>
</evidence>
<keyword evidence="5" id="KW-0560">Oxidoreductase</keyword>
<dbReference type="InterPro" id="IPR039390">
    <property type="entry name" value="1_2-HQD/HQD"/>
</dbReference>
<evidence type="ECO:0000256" key="4">
    <source>
        <dbReference type="ARBA" id="ARBA00022964"/>
    </source>
</evidence>
<gene>
    <name evidence="8" type="ORF">CtesDRAFT_PD5469</name>
</gene>
<keyword evidence="6" id="KW-0408">Iron</keyword>
<reference evidence="8 9" key="1">
    <citation type="journal article" date="2004" name="Appl. Environ. Microbiol.">
        <title>Mineralization of individual congeners of linear alkylbenzenesulfonate by defined pairs of heterotrophic bacteria.</title>
        <authorList>
            <person name="Schleheck D."/>
            <person name="Knepper T.P."/>
            <person name="Fischer K."/>
            <person name="Cook A.M."/>
        </authorList>
    </citation>
    <scope>NUCLEOTIDE SEQUENCE [LARGE SCALE GENOMIC DNA]</scope>
    <source>
        <strain evidence="9">DSM 14576 / KF-1</strain>
    </source>
</reference>
<name>B7X565_COMTK</name>
<dbReference type="SUPFAM" id="SSF49482">
    <property type="entry name" value="Aromatic compound dioxygenase"/>
    <property type="match status" value="1"/>
</dbReference>
<dbReference type="Gene3D" id="2.60.130.10">
    <property type="entry name" value="Aromatic compound dioxygenase"/>
    <property type="match status" value="1"/>
</dbReference>
<dbReference type="PANTHER" id="PTHR33711:SF7">
    <property type="entry name" value="INTRADIOL RING-CLEAVAGE DIOXYGENASES DOMAIN-CONTAINING PROTEIN-RELATED"/>
    <property type="match status" value="1"/>
</dbReference>
<dbReference type="InterPro" id="IPR015889">
    <property type="entry name" value="Intradiol_dOase_core"/>
</dbReference>
<evidence type="ECO:0000313" key="8">
    <source>
        <dbReference type="EMBL" id="EED70521.1"/>
    </source>
</evidence>
<dbReference type="PANTHER" id="PTHR33711">
    <property type="entry name" value="DIOXYGENASE, PUTATIVE (AFU_ORTHOLOGUE AFUA_2G02910)-RELATED"/>
    <property type="match status" value="1"/>
</dbReference>
<proteinExistence type="inferred from homology"/>
<dbReference type="Pfam" id="PF00775">
    <property type="entry name" value="Dioxygenase_C"/>
    <property type="match status" value="1"/>
</dbReference>
<dbReference type="CDD" id="cd03461">
    <property type="entry name" value="1_2-HQD"/>
    <property type="match status" value="1"/>
</dbReference>
<dbReference type="OrthoDB" id="9800887at2"/>
<accession>B7X565</accession>
<dbReference type="GO" id="GO:0018576">
    <property type="term" value="F:catechol 1,2-dioxygenase activity"/>
    <property type="evidence" value="ECO:0007669"/>
    <property type="project" value="InterPro"/>
</dbReference>
<dbReference type="PROSITE" id="PS00083">
    <property type="entry name" value="INTRADIOL_DIOXYGENAS"/>
    <property type="match status" value="1"/>
</dbReference>
<evidence type="ECO:0000256" key="1">
    <source>
        <dbReference type="ARBA" id="ARBA00001965"/>
    </source>
</evidence>
<sequence>MRNINEDTITQAVLASMEQCRNPRLRTIMTSLVQHLHSFARDVKLTEDEWFTAVQFLTDVGHITDDARQEFILLSDVLGLSTLVTAQNNVKPAGCTEATVFGPFFIEGAPHYPLGADISNGARGEPCFVSGRVTSTDGTPLAGVTVDVWQSDEDGYYDVQRPPTAPGEHVHRARAQLTTDSEGRYYFKSILAQPYPIPHDGPVGAMLEALGRHPWRPAHLHYMLSAPGHERLITHVFRDNDQYLDSDAVFGVRSTLISDWVKHDAGTAPDGTAMDRPYHTLAYDFVLNPTKPSAQQS</sequence>
<dbReference type="Proteomes" id="UP000003039">
    <property type="component" value="Unassembled WGS sequence"/>
</dbReference>
<keyword evidence="3" id="KW-0479">Metal-binding</keyword>
<dbReference type="EMBL" id="AAUJ02000001">
    <property type="protein sequence ID" value="EED70521.1"/>
    <property type="molecule type" value="Genomic_DNA"/>
</dbReference>
<dbReference type="eggNOG" id="COG3485">
    <property type="taxonomic scope" value="Bacteria"/>
</dbReference>
<dbReference type="InterPro" id="IPR000627">
    <property type="entry name" value="Intradiol_dOase_C"/>
</dbReference>
<dbReference type="GO" id="GO:0009712">
    <property type="term" value="P:catechol-containing compound metabolic process"/>
    <property type="evidence" value="ECO:0007669"/>
    <property type="project" value="InterPro"/>
</dbReference>
<comment type="caution">
    <text evidence="8">The sequence shown here is derived from an EMBL/GenBank/DDBJ whole genome shotgun (WGS) entry which is preliminary data.</text>
</comment>
<evidence type="ECO:0000259" key="7">
    <source>
        <dbReference type="PROSITE" id="PS00083"/>
    </source>
</evidence>
<evidence type="ECO:0000256" key="3">
    <source>
        <dbReference type="ARBA" id="ARBA00022723"/>
    </source>
</evidence>
<evidence type="ECO:0000256" key="6">
    <source>
        <dbReference type="ARBA" id="ARBA00023004"/>
    </source>
</evidence>
<keyword evidence="4 8" id="KW-0223">Dioxygenase</keyword>
<dbReference type="GO" id="GO:0008199">
    <property type="term" value="F:ferric iron binding"/>
    <property type="evidence" value="ECO:0007669"/>
    <property type="project" value="InterPro"/>
</dbReference>
<dbReference type="InterPro" id="IPR007535">
    <property type="entry name" value="Catechol_dOase_N"/>
</dbReference>
<evidence type="ECO:0000256" key="5">
    <source>
        <dbReference type="ARBA" id="ARBA00023002"/>
    </source>
</evidence>